<dbReference type="InterPro" id="IPR036515">
    <property type="entry name" value="Transposase_17_sf"/>
</dbReference>
<sequence length="289" mass="33152">MDTAKQYQRATKGFVGKMPRLPRLNLIDIPQHIVQVGHNNLPCFFDEEDYQFYLISLRNAADQYRVDIHAYVLLPNMVQIIAMPRVPDGVSSMMQSLGRRYVQYVNHRYKRSGTLWRGRYKSSLIDSDAYLLTCYRYVELRPLYLGLAESLGDYAWSSFNHHANNIASPVITDHRLYMALGETARERAQEYRKLFRYSFDRRLLEYIAETIKLGHVLGGDVFKDKIEQIANQRVRPLKRGRPPKSKKIDQGVAGGNEAGGSRKSQDKDQGVPVTGTEKLKTAEMAAMES</sequence>
<dbReference type="InterPro" id="IPR002686">
    <property type="entry name" value="Transposase_17"/>
</dbReference>
<name>A0ABW1YMY4_9GAMM</name>
<dbReference type="SUPFAM" id="SSF143422">
    <property type="entry name" value="Transposase IS200-like"/>
    <property type="match status" value="1"/>
</dbReference>
<dbReference type="PANTHER" id="PTHR34322:SF2">
    <property type="entry name" value="TRANSPOSASE IS200-LIKE DOMAIN-CONTAINING PROTEIN"/>
    <property type="match status" value="1"/>
</dbReference>
<feature type="compositionally biased region" description="Basic residues" evidence="1">
    <location>
        <begin position="235"/>
        <end position="245"/>
    </location>
</feature>
<dbReference type="Pfam" id="PF01797">
    <property type="entry name" value="Y1_Tnp"/>
    <property type="match status" value="1"/>
</dbReference>
<dbReference type="RefSeq" id="WP_226864678.1">
    <property type="nucleotide sequence ID" value="NZ_JACZFR010000011.1"/>
</dbReference>
<dbReference type="EMBL" id="JBHSVR010000001">
    <property type="protein sequence ID" value="MFC6634124.1"/>
    <property type="molecule type" value="Genomic_DNA"/>
</dbReference>
<evidence type="ECO:0000313" key="3">
    <source>
        <dbReference type="EMBL" id="MFC6634124.1"/>
    </source>
</evidence>
<evidence type="ECO:0000313" key="4">
    <source>
        <dbReference type="Proteomes" id="UP001596425"/>
    </source>
</evidence>
<dbReference type="Proteomes" id="UP001596425">
    <property type="component" value="Unassembled WGS sequence"/>
</dbReference>
<comment type="caution">
    <text evidence="3">The sequence shown here is derived from an EMBL/GenBank/DDBJ whole genome shotgun (WGS) entry which is preliminary data.</text>
</comment>
<protein>
    <submittedName>
        <fullName evidence="3">Transposase</fullName>
    </submittedName>
</protein>
<accession>A0ABW1YMY4</accession>
<feature type="region of interest" description="Disordered" evidence="1">
    <location>
        <begin position="233"/>
        <end position="289"/>
    </location>
</feature>
<keyword evidence="4" id="KW-1185">Reference proteome</keyword>
<proteinExistence type="predicted"/>
<feature type="domain" description="Transposase IS200-like" evidence="2">
    <location>
        <begin position="26"/>
        <end position="141"/>
    </location>
</feature>
<dbReference type="PANTHER" id="PTHR34322">
    <property type="entry name" value="TRANSPOSASE, Y1_TNP DOMAIN-CONTAINING"/>
    <property type="match status" value="1"/>
</dbReference>
<dbReference type="Gene3D" id="3.30.70.1290">
    <property type="entry name" value="Transposase IS200-like"/>
    <property type="match status" value="1"/>
</dbReference>
<gene>
    <name evidence="3" type="ORF">ACFQBM_12560</name>
</gene>
<dbReference type="SMART" id="SM01321">
    <property type="entry name" value="Y1_Tnp"/>
    <property type="match status" value="1"/>
</dbReference>
<reference evidence="4" key="1">
    <citation type="journal article" date="2019" name="Int. J. Syst. Evol. Microbiol.">
        <title>The Global Catalogue of Microorganisms (GCM) 10K type strain sequencing project: providing services to taxonomists for standard genome sequencing and annotation.</title>
        <authorList>
            <consortium name="The Broad Institute Genomics Platform"/>
            <consortium name="The Broad Institute Genome Sequencing Center for Infectious Disease"/>
            <person name="Wu L."/>
            <person name="Ma J."/>
        </authorList>
    </citation>
    <scope>NUCLEOTIDE SEQUENCE [LARGE SCALE GENOMIC DNA]</scope>
    <source>
        <strain evidence="4">CGMCC 1.13718</strain>
    </source>
</reference>
<evidence type="ECO:0000256" key="1">
    <source>
        <dbReference type="SAM" id="MobiDB-lite"/>
    </source>
</evidence>
<evidence type="ECO:0000259" key="2">
    <source>
        <dbReference type="SMART" id="SM01321"/>
    </source>
</evidence>
<organism evidence="3 4">
    <name type="scientific">Microbulbifer taiwanensis</name>
    <dbReference type="NCBI Taxonomy" id="986746"/>
    <lineage>
        <taxon>Bacteria</taxon>
        <taxon>Pseudomonadati</taxon>
        <taxon>Pseudomonadota</taxon>
        <taxon>Gammaproteobacteria</taxon>
        <taxon>Cellvibrionales</taxon>
        <taxon>Microbulbiferaceae</taxon>
        <taxon>Microbulbifer</taxon>
    </lineage>
</organism>